<organism evidence="12 13">
    <name type="scientific">Sphingomicrobium sediminis</name>
    <dbReference type="NCBI Taxonomy" id="2950949"/>
    <lineage>
        <taxon>Bacteria</taxon>
        <taxon>Pseudomonadati</taxon>
        <taxon>Pseudomonadota</taxon>
        <taxon>Alphaproteobacteria</taxon>
        <taxon>Sphingomonadales</taxon>
        <taxon>Sphingomonadaceae</taxon>
        <taxon>Sphingomicrobium</taxon>
    </lineage>
</organism>
<evidence type="ECO:0000256" key="6">
    <source>
        <dbReference type="ARBA" id="ARBA00022927"/>
    </source>
</evidence>
<sequence>MGNIGLPGILILAILVLLLFGRNRFSNMMGDVAKGLKSFKKGMADEDDSKPQPPKQIPGDNQTIDAEVTRDRDQASN</sequence>
<dbReference type="GO" id="GO:0033281">
    <property type="term" value="C:TAT protein transport complex"/>
    <property type="evidence" value="ECO:0007669"/>
    <property type="project" value="UniProtKB-UniRule"/>
</dbReference>
<keyword evidence="8 10" id="KW-0811">Translocation</keyword>
<dbReference type="EMBL" id="JAMSHT010000001">
    <property type="protein sequence ID" value="MCM8557549.1"/>
    <property type="molecule type" value="Genomic_DNA"/>
</dbReference>
<comment type="subunit">
    <text evidence="10">The Tat system comprises two distinct complexes: a TatABC complex, containing multiple copies of TatA, TatB and TatC subunits, and a separate TatA complex, containing only TatA subunits. Substrates initially bind to the TatABC complex, which probably triggers association of the separate TatA complex to form the active translocon.</text>
</comment>
<evidence type="ECO:0000313" key="13">
    <source>
        <dbReference type="Proteomes" id="UP001155128"/>
    </source>
</evidence>
<evidence type="ECO:0000256" key="1">
    <source>
        <dbReference type="ARBA" id="ARBA00004162"/>
    </source>
</evidence>
<evidence type="ECO:0000256" key="8">
    <source>
        <dbReference type="ARBA" id="ARBA00023010"/>
    </source>
</evidence>
<dbReference type="InterPro" id="IPR006312">
    <property type="entry name" value="TatA/E"/>
</dbReference>
<comment type="similarity">
    <text evidence="10">Belongs to the TatA/E family.</text>
</comment>
<feature type="transmembrane region" description="Helical" evidence="10">
    <location>
        <begin position="6"/>
        <end position="25"/>
    </location>
</feature>
<dbReference type="GO" id="GO:0043953">
    <property type="term" value="P:protein transport by the Tat complex"/>
    <property type="evidence" value="ECO:0007669"/>
    <property type="project" value="UniProtKB-UniRule"/>
</dbReference>
<comment type="subcellular location">
    <subcellularLocation>
        <location evidence="1 10">Cell membrane</location>
        <topology evidence="1 10">Single-pass membrane protein</topology>
    </subcellularLocation>
</comment>
<dbReference type="GO" id="GO:0008320">
    <property type="term" value="F:protein transmembrane transporter activity"/>
    <property type="evidence" value="ECO:0007669"/>
    <property type="project" value="UniProtKB-UniRule"/>
</dbReference>
<evidence type="ECO:0000256" key="7">
    <source>
        <dbReference type="ARBA" id="ARBA00022989"/>
    </source>
</evidence>
<evidence type="ECO:0000256" key="9">
    <source>
        <dbReference type="ARBA" id="ARBA00023136"/>
    </source>
</evidence>
<accession>A0A9X2ELH8</accession>
<evidence type="ECO:0000313" key="12">
    <source>
        <dbReference type="EMBL" id="MCM8557549.1"/>
    </source>
</evidence>
<keyword evidence="9 10" id="KW-0472">Membrane</keyword>
<evidence type="ECO:0000256" key="5">
    <source>
        <dbReference type="ARBA" id="ARBA00022692"/>
    </source>
</evidence>
<comment type="caution">
    <text evidence="12">The sequence shown here is derived from an EMBL/GenBank/DDBJ whole genome shotgun (WGS) entry which is preliminary data.</text>
</comment>
<gene>
    <name evidence="10" type="primary">tatA</name>
    <name evidence="12" type="ORF">NDO55_06920</name>
</gene>
<evidence type="ECO:0000256" key="3">
    <source>
        <dbReference type="ARBA" id="ARBA00022475"/>
    </source>
</evidence>
<dbReference type="AlphaFoldDB" id="A0A9X2ELH8"/>
<dbReference type="Gene3D" id="1.20.5.3310">
    <property type="match status" value="1"/>
</dbReference>
<keyword evidence="13" id="KW-1185">Reference proteome</keyword>
<dbReference type="InterPro" id="IPR003369">
    <property type="entry name" value="TatA/B/E"/>
</dbReference>
<evidence type="ECO:0000256" key="4">
    <source>
        <dbReference type="ARBA" id="ARBA00022519"/>
    </source>
</evidence>
<proteinExistence type="inferred from homology"/>
<keyword evidence="7 10" id="KW-1133">Transmembrane helix</keyword>
<evidence type="ECO:0000256" key="2">
    <source>
        <dbReference type="ARBA" id="ARBA00022448"/>
    </source>
</evidence>
<name>A0A9X2ELH8_9SPHN</name>
<feature type="region of interest" description="Disordered" evidence="11">
    <location>
        <begin position="42"/>
        <end position="77"/>
    </location>
</feature>
<protein>
    <recommendedName>
        <fullName evidence="10">Sec-independent protein translocase protein TatA</fullName>
    </recommendedName>
</protein>
<keyword evidence="5 10" id="KW-0812">Transmembrane</keyword>
<comment type="function">
    <text evidence="10">Part of the twin-arginine translocation (Tat) system that transports large folded proteins containing a characteristic twin-arginine motif in their signal peptide across membranes. TatA could form the protein-conducting channel of the Tat system.</text>
</comment>
<feature type="compositionally biased region" description="Basic and acidic residues" evidence="11">
    <location>
        <begin position="67"/>
        <end position="77"/>
    </location>
</feature>
<keyword evidence="2 10" id="KW-0813">Transport</keyword>
<dbReference type="PANTHER" id="PTHR42982:SF1">
    <property type="entry name" value="SEC-INDEPENDENT PROTEIN TRANSLOCASE PROTEIN TATA"/>
    <property type="match status" value="1"/>
</dbReference>
<dbReference type="HAMAP" id="MF_00236">
    <property type="entry name" value="TatA_E"/>
    <property type="match status" value="1"/>
</dbReference>
<dbReference type="Proteomes" id="UP001155128">
    <property type="component" value="Unassembled WGS sequence"/>
</dbReference>
<keyword evidence="6 10" id="KW-0653">Protein transport</keyword>
<dbReference type="Pfam" id="PF02416">
    <property type="entry name" value="TatA_B_E"/>
    <property type="match status" value="1"/>
</dbReference>
<keyword evidence="4" id="KW-0997">Cell inner membrane</keyword>
<reference evidence="12" key="1">
    <citation type="submission" date="2022-06" db="EMBL/GenBank/DDBJ databases">
        <title>Sphingomicrobium sedimins sp. nov., a marine bacterium isolated from tidal flat.</title>
        <authorList>
            <person name="Kim C.-H."/>
            <person name="Yoo Y."/>
            <person name="Kim J.-J."/>
        </authorList>
    </citation>
    <scope>NUCLEOTIDE SEQUENCE</scope>
    <source>
        <strain evidence="12">GRR-S6-50</strain>
    </source>
</reference>
<keyword evidence="3 10" id="KW-1003">Cell membrane</keyword>
<evidence type="ECO:0000256" key="10">
    <source>
        <dbReference type="HAMAP-Rule" id="MF_00236"/>
    </source>
</evidence>
<dbReference type="RefSeq" id="WP_252113701.1">
    <property type="nucleotide sequence ID" value="NZ_JAMSHT010000001.1"/>
</dbReference>
<evidence type="ECO:0000256" key="11">
    <source>
        <dbReference type="SAM" id="MobiDB-lite"/>
    </source>
</evidence>
<dbReference type="PANTHER" id="PTHR42982">
    <property type="entry name" value="SEC-INDEPENDENT PROTEIN TRANSLOCASE PROTEIN TATA"/>
    <property type="match status" value="1"/>
</dbReference>